<evidence type="ECO:0000313" key="3">
    <source>
        <dbReference type="Proteomes" id="UP001178461"/>
    </source>
</evidence>
<dbReference type="AlphaFoldDB" id="A0AA35KAN4"/>
<evidence type="ECO:0000256" key="1">
    <source>
        <dbReference type="SAM" id="MobiDB-lite"/>
    </source>
</evidence>
<accession>A0AA35KAN4</accession>
<keyword evidence="3" id="KW-1185">Reference proteome</keyword>
<proteinExistence type="predicted"/>
<dbReference type="Proteomes" id="UP001178461">
    <property type="component" value="Chromosome 5"/>
</dbReference>
<protein>
    <submittedName>
        <fullName evidence="2">Uncharacterized protein</fullName>
    </submittedName>
</protein>
<evidence type="ECO:0000313" key="2">
    <source>
        <dbReference type="EMBL" id="CAI5774770.1"/>
    </source>
</evidence>
<dbReference type="EMBL" id="OX395130">
    <property type="protein sequence ID" value="CAI5774770.1"/>
    <property type="molecule type" value="Genomic_DNA"/>
</dbReference>
<reference evidence="2" key="1">
    <citation type="submission" date="2022-12" db="EMBL/GenBank/DDBJ databases">
        <authorList>
            <person name="Alioto T."/>
            <person name="Alioto T."/>
            <person name="Gomez Garrido J."/>
        </authorList>
    </citation>
    <scope>NUCLEOTIDE SEQUENCE</scope>
</reference>
<sequence length="77" mass="8633">MKHTSECLEGPKGGPFTPQRTNGSFQQMNRPRLLPGVGGRDICIRLMTNEVRVRSSPEVLSTKRERTALTLVVYVSF</sequence>
<organism evidence="2 3">
    <name type="scientific">Podarcis lilfordi</name>
    <name type="common">Lilford's wall lizard</name>
    <dbReference type="NCBI Taxonomy" id="74358"/>
    <lineage>
        <taxon>Eukaryota</taxon>
        <taxon>Metazoa</taxon>
        <taxon>Chordata</taxon>
        <taxon>Craniata</taxon>
        <taxon>Vertebrata</taxon>
        <taxon>Euteleostomi</taxon>
        <taxon>Lepidosauria</taxon>
        <taxon>Squamata</taxon>
        <taxon>Bifurcata</taxon>
        <taxon>Unidentata</taxon>
        <taxon>Episquamata</taxon>
        <taxon>Laterata</taxon>
        <taxon>Lacertibaenia</taxon>
        <taxon>Lacertidae</taxon>
        <taxon>Podarcis</taxon>
    </lineage>
</organism>
<name>A0AA35KAN4_9SAUR</name>
<gene>
    <name evidence="2" type="ORF">PODLI_1B001330</name>
</gene>
<feature type="region of interest" description="Disordered" evidence="1">
    <location>
        <begin position="1"/>
        <end position="31"/>
    </location>
</feature>
<feature type="compositionally biased region" description="Polar residues" evidence="1">
    <location>
        <begin position="18"/>
        <end position="29"/>
    </location>
</feature>